<dbReference type="SMART" id="SM00320">
    <property type="entry name" value="WD40"/>
    <property type="match status" value="2"/>
</dbReference>
<dbReference type="InterPro" id="IPR039694">
    <property type="entry name" value="WDR11"/>
</dbReference>
<dbReference type="SUPFAM" id="SSF50978">
    <property type="entry name" value="WD40 repeat-like"/>
    <property type="match status" value="2"/>
</dbReference>
<evidence type="ECO:0000256" key="2">
    <source>
        <dbReference type="ARBA" id="ARBA00022737"/>
    </source>
</evidence>
<feature type="domain" description="WDR11 TPR" evidence="5">
    <location>
        <begin position="1157"/>
        <end position="1364"/>
    </location>
</feature>
<keyword evidence="1 3" id="KW-0853">WD repeat</keyword>
<dbReference type="InterPro" id="IPR057854">
    <property type="entry name" value="TPR_WDR11"/>
</dbReference>
<dbReference type="PROSITE" id="PS00678">
    <property type="entry name" value="WD_REPEATS_1"/>
    <property type="match status" value="1"/>
</dbReference>
<dbReference type="InterPro" id="IPR036322">
    <property type="entry name" value="WD40_repeat_dom_sf"/>
</dbReference>
<gene>
    <name evidence="6" type="ORF">CDAUBV1_LOCUS370</name>
</gene>
<proteinExistence type="predicted"/>
<name>A0AAV2SZB6_CALDB</name>
<organism evidence="6 7">
    <name type="scientific">Calicophoron daubneyi</name>
    <name type="common">Rumen fluke</name>
    <name type="synonym">Paramphistomum daubneyi</name>
    <dbReference type="NCBI Taxonomy" id="300641"/>
    <lineage>
        <taxon>Eukaryota</taxon>
        <taxon>Metazoa</taxon>
        <taxon>Spiralia</taxon>
        <taxon>Lophotrochozoa</taxon>
        <taxon>Platyhelminthes</taxon>
        <taxon>Trematoda</taxon>
        <taxon>Digenea</taxon>
        <taxon>Plagiorchiida</taxon>
        <taxon>Pronocephalata</taxon>
        <taxon>Paramphistomoidea</taxon>
        <taxon>Paramphistomidae</taxon>
        <taxon>Calicophoron</taxon>
    </lineage>
</organism>
<dbReference type="EMBL" id="CAXLJL010000002">
    <property type="protein sequence ID" value="CAL5129453.1"/>
    <property type="molecule type" value="Genomic_DNA"/>
</dbReference>
<dbReference type="InterPro" id="IPR015943">
    <property type="entry name" value="WD40/YVTN_repeat-like_dom_sf"/>
</dbReference>
<evidence type="ECO:0000256" key="1">
    <source>
        <dbReference type="ARBA" id="ARBA00022574"/>
    </source>
</evidence>
<reference evidence="6" key="1">
    <citation type="submission" date="2024-06" db="EMBL/GenBank/DDBJ databases">
        <authorList>
            <person name="Liu X."/>
            <person name="Lenzi L."/>
            <person name="Haldenby T S."/>
            <person name="Uol C."/>
        </authorList>
    </citation>
    <scope>NUCLEOTIDE SEQUENCE</scope>
</reference>
<evidence type="ECO:0000313" key="6">
    <source>
        <dbReference type="EMBL" id="CAL5129453.1"/>
    </source>
</evidence>
<dbReference type="Proteomes" id="UP001497525">
    <property type="component" value="Unassembled WGS sequence"/>
</dbReference>
<evidence type="ECO:0000313" key="7">
    <source>
        <dbReference type="Proteomes" id="UP001497525"/>
    </source>
</evidence>
<dbReference type="GO" id="GO:0005737">
    <property type="term" value="C:cytoplasm"/>
    <property type="evidence" value="ECO:0007669"/>
    <property type="project" value="TreeGrafter"/>
</dbReference>
<evidence type="ECO:0000259" key="5">
    <source>
        <dbReference type="Pfam" id="PF23753"/>
    </source>
</evidence>
<dbReference type="PANTHER" id="PTHR14593">
    <property type="entry name" value="WD REPEAT-CONTAINING PROTEIN 11"/>
    <property type="match status" value="1"/>
</dbReference>
<feature type="repeat" description="WD" evidence="3">
    <location>
        <begin position="50"/>
        <end position="93"/>
    </location>
</feature>
<dbReference type="Gene3D" id="2.130.10.10">
    <property type="entry name" value="YVTN repeat-like/Quinoprotein amine dehydrogenase"/>
    <property type="match status" value="2"/>
</dbReference>
<dbReference type="InterPro" id="IPR001680">
    <property type="entry name" value="WD40_rpt"/>
</dbReference>
<evidence type="ECO:0000256" key="3">
    <source>
        <dbReference type="PROSITE-ProRule" id="PRU00221"/>
    </source>
</evidence>
<comment type="caution">
    <text evidence="6">The sequence shown here is derived from an EMBL/GenBank/DDBJ whole genome shotgun (WGS) entry which is preliminary data.</text>
</comment>
<dbReference type="InterPro" id="IPR057852">
    <property type="entry name" value="Beta-prop_WDR11_1st"/>
</dbReference>
<feature type="domain" description="WDR11 first beta-propeller" evidence="4">
    <location>
        <begin position="15"/>
        <end position="167"/>
    </location>
</feature>
<dbReference type="PANTHER" id="PTHR14593:SF5">
    <property type="entry name" value="WD REPEAT-CONTAINING PROTEIN 11"/>
    <property type="match status" value="1"/>
</dbReference>
<dbReference type="InterPro" id="IPR019775">
    <property type="entry name" value="WD40_repeat_CS"/>
</dbReference>
<dbReference type="Pfam" id="PF23751">
    <property type="entry name" value="Beta-prop_WDR11_1st"/>
    <property type="match status" value="1"/>
</dbReference>
<dbReference type="Pfam" id="PF23753">
    <property type="entry name" value="TPR_WDR11"/>
    <property type="match status" value="1"/>
</dbReference>
<keyword evidence="2" id="KW-0677">Repeat</keyword>
<accession>A0AAV2SZB6</accession>
<dbReference type="PROSITE" id="PS50082">
    <property type="entry name" value="WD_REPEATS_2"/>
    <property type="match status" value="1"/>
</dbReference>
<protein>
    <recommendedName>
        <fullName evidence="8">WD repeat-containing protein 11</fullName>
    </recommendedName>
</protein>
<evidence type="ECO:0000259" key="4">
    <source>
        <dbReference type="Pfam" id="PF23751"/>
    </source>
</evidence>
<sequence length="1410" mass="155083">MEPRPRVLSVGLSPENESALDYGWKRLVACGCFSTVLIIDPYCAKNIQSLQGHRGAVTIVSWAPENYYHDQKNPYNIRLASADVDGIIIIWDVVHAGVVSEFSESGCGVLDVQWIQNQNLSRDLVIVLHTKGRFVLWNTQTRTQLWKSMVGEQIASFSMDPFHLKNVMFSGPGSITVTNNFSLVSPLKGESKTSELMQIVGKNSSASAMPFEGSVSTKTAKHILNELLGSFSSERSPGNNDEFGIPQSECIQTCYHGYRKDCALLVYRREIVIISLKLLRRTNAILLDRSTPSFSKVYSCHQRDAIICAHENGSLSVYARRGLACAIKSSPVLGRKSNHSVIQSNSTDPPQVEVDDYELVAFVEGPRRSRRSIPLRFAVDRARENALALVTTDGRIQFWQLRSLALQTSYGTHAQKREPVWCLADMLLHEPGAARPPKLCLQMCSLYTTSKTDPTVCRVCPQHFLRPISSRLGCDSLVAVGNTRGGVQIWDLHSSLLWREYNLLPVPILGVEWITIASNPQNRAELGEYGDSSGHRFGEDYHLGLLVFGWQAKDKTLAGPGASKAAQTEDGKQVGINHVILLNLATGYTHSLRESHPEHPADGFVRSTSISCVVPTNKTISGEPKPLYRNPIELASVSHLGQFLALLFRGECVELWNLSSLTLIRTIPIQPGSDILAMDWYQSSSKAKGFHSASGLLTESVASSQEAPTFGLAASPSEALSESPGANSNSGRRESFIFCTSEGILRLVMVDGSNVDSTTVSGAVLQGLPASSLERITAVSWFVDLIAFGTADGYVAVRDLHNKKTVVRFTSVAGWLSPGGEASAADQNPDCIPAVTALLSTSKFTTGVRRLCFLPGSSTCTHLMALLYDSLFVWQPRDMVLVCMARFGGTLQRCLVSADWAMPVSAPSDPILCLIVGADGALRLVQAGESCAEMTIVGTNSNNANVNPDQAFTRFFGSSPIPDRLDSRTPLLVPSVLPVKIAFTIRHLLQHQPWRAWTKKAESSKSNAPQADLVPSSDDLGFDEAIAAGEKSEQEAISTTDAVPQPAAKKENITSNSSYALTCPRLAAGFNKVEQSVNIFMNALKERPELSKMFLQPSATIVERCLWTAYLFSDTYETRFWRLVANRLLPASSRYALDMSWDLLAETELYRKSVFARIRHLEQSRTSPAHTAQCINSLVVLGQHERAVSLLLETPPNSNEYSLNMYRACLLAAYASGKLTNSSMEPKFPSEVAADTYLSTVKLVATNLLSSGQVDEGVELLCLIGLAADACRYLESFDQWERSVWLAKCTLPQKEANKVIRRWAAHLSSSQFNRKDLAVLLYVLLDDHDMALQLLCGLNQYQLAARYLEACLEAGVVTYTEDKKHMYSTIFMEFCKILTKLGHHDSASYYCELAGDMGSLLKNEIDFLLT</sequence>
<evidence type="ECO:0008006" key="8">
    <source>
        <dbReference type="Google" id="ProtNLM"/>
    </source>
</evidence>